<evidence type="ECO:0000313" key="2">
    <source>
        <dbReference type="EMBL" id="KAJ8070165.1"/>
    </source>
</evidence>
<dbReference type="GO" id="GO:0008168">
    <property type="term" value="F:methyltransferase activity"/>
    <property type="evidence" value="ECO:0007669"/>
    <property type="project" value="TreeGrafter"/>
</dbReference>
<proteinExistence type="predicted"/>
<dbReference type="Gene3D" id="3.40.50.150">
    <property type="entry name" value="Vaccinia Virus protein VP39"/>
    <property type="match status" value="1"/>
</dbReference>
<name>A0A9X0AWV4_9HELO</name>
<feature type="domain" description="Methyltransferase" evidence="1">
    <location>
        <begin position="51"/>
        <end position="146"/>
    </location>
</feature>
<dbReference type="AlphaFoldDB" id="A0A9X0AWV4"/>
<accession>A0A9X0AWV4</accession>
<dbReference type="OrthoDB" id="2013972at2759"/>
<dbReference type="PANTHER" id="PTHR43591:SF105">
    <property type="entry name" value="METHYLTRANSFERASE DOMAIN-CONTAINING PROTEIN-RELATED"/>
    <property type="match status" value="1"/>
</dbReference>
<dbReference type="InterPro" id="IPR029063">
    <property type="entry name" value="SAM-dependent_MTases_sf"/>
</dbReference>
<comment type="caution">
    <text evidence="2">The sequence shown here is derived from an EMBL/GenBank/DDBJ whole genome shotgun (WGS) entry which is preliminary data.</text>
</comment>
<dbReference type="SUPFAM" id="SSF53335">
    <property type="entry name" value="S-adenosyl-L-methionine-dependent methyltransferases"/>
    <property type="match status" value="1"/>
</dbReference>
<dbReference type="EMBL" id="JAPEIS010000001">
    <property type="protein sequence ID" value="KAJ8070165.1"/>
    <property type="molecule type" value="Genomic_DNA"/>
</dbReference>
<dbReference type="PANTHER" id="PTHR43591">
    <property type="entry name" value="METHYLTRANSFERASE"/>
    <property type="match status" value="1"/>
</dbReference>
<gene>
    <name evidence="2" type="ORF">OCU04_000557</name>
</gene>
<dbReference type="Proteomes" id="UP001152300">
    <property type="component" value="Unassembled WGS sequence"/>
</dbReference>
<keyword evidence="3" id="KW-1185">Reference proteome</keyword>
<dbReference type="CDD" id="cd02440">
    <property type="entry name" value="AdoMet_MTases"/>
    <property type="match status" value="1"/>
</dbReference>
<evidence type="ECO:0000259" key="1">
    <source>
        <dbReference type="Pfam" id="PF13649"/>
    </source>
</evidence>
<organism evidence="2 3">
    <name type="scientific">Sclerotinia nivalis</name>
    <dbReference type="NCBI Taxonomy" id="352851"/>
    <lineage>
        <taxon>Eukaryota</taxon>
        <taxon>Fungi</taxon>
        <taxon>Dikarya</taxon>
        <taxon>Ascomycota</taxon>
        <taxon>Pezizomycotina</taxon>
        <taxon>Leotiomycetes</taxon>
        <taxon>Helotiales</taxon>
        <taxon>Sclerotiniaceae</taxon>
        <taxon>Sclerotinia</taxon>
    </lineage>
</organism>
<dbReference type="Pfam" id="PF13649">
    <property type="entry name" value="Methyltransf_25"/>
    <property type="match status" value="1"/>
</dbReference>
<sequence length="281" mass="31451">MQLTMSDVSSLYESFNSEASTYERRLGGSTRRIIAYIISLLGELPDNPIFLDNACGPGFATEALLKAYPNCHVHAADIAPSMIALVNNNVILNNWADRVEIDIMDGINLSYPNNTFDVSITNFGISLFSDPIAGAKEIHRTLKPGGKAAITCWKDPPFSSLLHAVQSIIKPHTPPLIRPQLEQWSHPKTMHNMLLAAGFQHENIRIYEKEVMWWNRGVSEAARGFADHFFQVVGEEWGVCEKGRLCEVTERLLRERGREFVVDKEGMVGCRLVAWVAIAVK</sequence>
<evidence type="ECO:0000313" key="3">
    <source>
        <dbReference type="Proteomes" id="UP001152300"/>
    </source>
</evidence>
<dbReference type="InterPro" id="IPR041698">
    <property type="entry name" value="Methyltransf_25"/>
</dbReference>
<reference evidence="2" key="1">
    <citation type="submission" date="2022-11" db="EMBL/GenBank/DDBJ databases">
        <title>Genome Resource of Sclerotinia nivalis Strain SnTB1, a Plant Pathogen Isolated from American Ginseng.</title>
        <authorList>
            <person name="Fan S."/>
        </authorList>
    </citation>
    <scope>NUCLEOTIDE SEQUENCE</scope>
    <source>
        <strain evidence="2">SnTB1</strain>
    </source>
</reference>
<protein>
    <recommendedName>
        <fullName evidence="1">Methyltransferase domain-containing protein</fullName>
    </recommendedName>
</protein>